<dbReference type="GO" id="GO:0016787">
    <property type="term" value="F:hydrolase activity"/>
    <property type="evidence" value="ECO:0007669"/>
    <property type="project" value="UniProtKB-KW"/>
</dbReference>
<feature type="domain" description="Tail specific protease" evidence="1">
    <location>
        <begin position="165"/>
        <end position="362"/>
    </location>
</feature>
<keyword evidence="2" id="KW-0378">Hydrolase</keyword>
<dbReference type="InterPro" id="IPR028204">
    <property type="entry name" value="Tricorn_C1"/>
</dbReference>
<dbReference type="PANTHER" id="PTHR11261">
    <property type="entry name" value="INTERPHOTORECEPTOR RETINOID-BINDING PROTEIN"/>
    <property type="match status" value="1"/>
</dbReference>
<organism evidence="2 3">
    <name type="scientific">Lysobacter korlensis</name>
    <dbReference type="NCBI Taxonomy" id="553636"/>
    <lineage>
        <taxon>Bacteria</taxon>
        <taxon>Pseudomonadati</taxon>
        <taxon>Pseudomonadota</taxon>
        <taxon>Gammaproteobacteria</taxon>
        <taxon>Lysobacterales</taxon>
        <taxon>Lysobacteraceae</taxon>
        <taxon>Lysobacter</taxon>
    </lineage>
</organism>
<reference evidence="2 3" key="1">
    <citation type="submission" date="2024-09" db="EMBL/GenBank/DDBJ databases">
        <authorList>
            <person name="Sun Q."/>
            <person name="Mori K."/>
        </authorList>
    </citation>
    <scope>NUCLEOTIDE SEQUENCE [LARGE SCALE GENOMIC DNA]</scope>
    <source>
        <strain evidence="2 3">KCTC 23076</strain>
    </source>
</reference>
<protein>
    <submittedName>
        <fullName evidence="2">S41 family peptidase</fullName>
        <ecNumber evidence="2">3.4.-.-</ecNumber>
    </submittedName>
</protein>
<keyword evidence="3" id="KW-1185">Reference proteome</keyword>
<comment type="caution">
    <text evidence="2">The sequence shown here is derived from an EMBL/GenBank/DDBJ whole genome shotgun (WGS) entry which is preliminary data.</text>
</comment>
<evidence type="ECO:0000259" key="1">
    <source>
        <dbReference type="SMART" id="SM00245"/>
    </source>
</evidence>
<evidence type="ECO:0000313" key="3">
    <source>
        <dbReference type="Proteomes" id="UP001589896"/>
    </source>
</evidence>
<dbReference type="Proteomes" id="UP001589896">
    <property type="component" value="Unassembled WGS sequence"/>
</dbReference>
<dbReference type="Pfam" id="PF03572">
    <property type="entry name" value="Peptidase_S41"/>
    <property type="match status" value="1"/>
</dbReference>
<evidence type="ECO:0000313" key="2">
    <source>
        <dbReference type="EMBL" id="MFC0679612.1"/>
    </source>
</evidence>
<name>A0ABV6RRK4_9GAMM</name>
<dbReference type="InterPro" id="IPR029045">
    <property type="entry name" value="ClpP/crotonase-like_dom_sf"/>
</dbReference>
<dbReference type="Gene3D" id="3.90.226.10">
    <property type="entry name" value="2-enoyl-CoA Hydratase, Chain A, domain 1"/>
    <property type="match status" value="1"/>
</dbReference>
<dbReference type="InterPro" id="IPR005151">
    <property type="entry name" value="Tail-specific_protease"/>
</dbReference>
<dbReference type="RefSeq" id="WP_386670553.1">
    <property type="nucleotide sequence ID" value="NZ_JBHLTG010000004.1"/>
</dbReference>
<dbReference type="EC" id="3.4.-.-" evidence="2"/>
<dbReference type="SMART" id="SM00245">
    <property type="entry name" value="TSPc"/>
    <property type="match status" value="1"/>
</dbReference>
<dbReference type="Pfam" id="PF14684">
    <property type="entry name" value="Tricorn_C1"/>
    <property type="match status" value="1"/>
</dbReference>
<accession>A0ABV6RRK4</accession>
<proteinExistence type="predicted"/>
<dbReference type="PANTHER" id="PTHR11261:SF3">
    <property type="entry name" value="RETINOL-BINDING PROTEIN 3"/>
    <property type="match status" value="1"/>
</dbReference>
<dbReference type="Gene3D" id="3.30.750.44">
    <property type="match status" value="1"/>
</dbReference>
<sequence length="385" mass="42707">MQDAAPGNLTNFKMNARAALRLGGAAVYVLLLSALWAGAAIAAPPSRAEQTFEEFWRFFDENYAFFAEKNIDWKLEYERSRPLVNGRTTDEQLFDVLTTMVKPLGDRHVILIRPGAKEFDARRPSRINAEFGGKGQPGAFGQMVNSTLQAQGFAPLKFAGPVAGGKPLFSYSSNARTGYLRFTRTWGQTLGGLPLPVTPGLDTTLETIFREFAGKDGLVIDVRFNEGGFRQIPFAVAGRLTETRFLGHYHQNKNGKGHGEFGELIPSFIEPAKGTRFLKRVMLLTNDQTVSGADEFALVMTQLPNVTLIGERSNGSFSDRYPYVRPKVLPNGWKIHLSNQRYFSPDKVNYEGVGVPVDIEVQNMWADKDGPGDAVLLRALQELPR</sequence>
<dbReference type="EMBL" id="JBHLTG010000004">
    <property type="protein sequence ID" value="MFC0679612.1"/>
    <property type="molecule type" value="Genomic_DNA"/>
</dbReference>
<gene>
    <name evidence="2" type="ORF">ACFFGH_17380</name>
</gene>
<dbReference type="CDD" id="cd07563">
    <property type="entry name" value="Peptidase_S41_IRBP"/>
    <property type="match status" value="1"/>
</dbReference>
<dbReference type="SUPFAM" id="SSF52096">
    <property type="entry name" value="ClpP/crotonase"/>
    <property type="match status" value="1"/>
</dbReference>